<dbReference type="PIRSF" id="PIRSF000371">
    <property type="entry name" value="PFL_act_enz"/>
    <property type="match status" value="1"/>
</dbReference>
<dbReference type="Gene3D" id="3.80.30.10">
    <property type="entry name" value="pyruvate-formate lyase- activating enzyme"/>
    <property type="match status" value="1"/>
</dbReference>
<keyword evidence="8" id="KW-0411">Iron-sulfur</keyword>
<evidence type="ECO:0000256" key="5">
    <source>
        <dbReference type="ARBA" id="ARBA00022723"/>
    </source>
</evidence>
<evidence type="ECO:0000256" key="9">
    <source>
        <dbReference type="ARBA" id="ARBA00047365"/>
    </source>
</evidence>
<dbReference type="SFLD" id="SFLDS00029">
    <property type="entry name" value="Radical_SAM"/>
    <property type="match status" value="1"/>
</dbReference>
<evidence type="ECO:0000256" key="8">
    <source>
        <dbReference type="ARBA" id="ARBA00023014"/>
    </source>
</evidence>
<comment type="caution">
    <text evidence="12">The sequence shown here is derived from an EMBL/GenBank/DDBJ whole genome shotgun (WGS) entry which is preliminary data.</text>
</comment>
<dbReference type="InterPro" id="IPR012839">
    <property type="entry name" value="Organic_radical_activase"/>
</dbReference>
<dbReference type="PROSITE" id="PS00198">
    <property type="entry name" value="4FE4S_FER_1"/>
    <property type="match status" value="1"/>
</dbReference>
<dbReference type="RefSeq" id="WP_262581958.1">
    <property type="nucleotide sequence ID" value="NZ_JAOQJV010000015.1"/>
</dbReference>
<comment type="catalytic activity">
    <reaction evidence="9">
        <text>glycyl-[protein] + reduced [flavodoxin] + S-adenosyl-L-methionine = glycin-2-yl radical-[protein] + semiquinone [flavodoxin] + 5'-deoxyadenosine + L-methionine + H(+)</text>
        <dbReference type="Rhea" id="RHEA:61976"/>
        <dbReference type="Rhea" id="RHEA-COMP:10622"/>
        <dbReference type="Rhea" id="RHEA-COMP:14480"/>
        <dbReference type="Rhea" id="RHEA-COMP:15993"/>
        <dbReference type="Rhea" id="RHEA-COMP:15994"/>
        <dbReference type="ChEBI" id="CHEBI:15378"/>
        <dbReference type="ChEBI" id="CHEBI:17319"/>
        <dbReference type="ChEBI" id="CHEBI:29947"/>
        <dbReference type="ChEBI" id="CHEBI:32722"/>
        <dbReference type="ChEBI" id="CHEBI:57618"/>
        <dbReference type="ChEBI" id="CHEBI:57844"/>
        <dbReference type="ChEBI" id="CHEBI:59789"/>
        <dbReference type="ChEBI" id="CHEBI:140311"/>
    </reaction>
</comment>
<keyword evidence="6" id="KW-0560">Oxidoreductase</keyword>
<evidence type="ECO:0000256" key="1">
    <source>
        <dbReference type="ARBA" id="ARBA00001966"/>
    </source>
</evidence>
<dbReference type="EMBL" id="JAOQJV010000015">
    <property type="protein sequence ID" value="MCU6700609.1"/>
    <property type="molecule type" value="Genomic_DNA"/>
</dbReference>
<dbReference type="PANTHER" id="PTHR30352:SF4">
    <property type="entry name" value="PYRUVATE FORMATE-LYASE 2-ACTIVATING ENZYME"/>
    <property type="match status" value="1"/>
</dbReference>
<dbReference type="InterPro" id="IPR013785">
    <property type="entry name" value="Aldolase_TIM"/>
</dbReference>
<organism evidence="12 13">
    <name type="scientific">Dorea ammoniilytica</name>
    <dbReference type="NCBI Taxonomy" id="2981788"/>
    <lineage>
        <taxon>Bacteria</taxon>
        <taxon>Bacillati</taxon>
        <taxon>Bacillota</taxon>
        <taxon>Clostridia</taxon>
        <taxon>Lachnospirales</taxon>
        <taxon>Lachnospiraceae</taxon>
        <taxon>Dorea</taxon>
    </lineage>
</organism>
<evidence type="ECO:0000256" key="2">
    <source>
        <dbReference type="ARBA" id="ARBA00009777"/>
    </source>
</evidence>
<dbReference type="PROSITE" id="PS51379">
    <property type="entry name" value="4FE4S_FER_2"/>
    <property type="match status" value="2"/>
</dbReference>
<dbReference type="PROSITE" id="PS51918">
    <property type="entry name" value="RADICAL_SAM"/>
    <property type="match status" value="1"/>
</dbReference>
<dbReference type="InterPro" id="IPR040074">
    <property type="entry name" value="BssD/PflA/YjjW"/>
</dbReference>
<feature type="domain" description="4Fe-4S ferredoxin-type" evidence="10">
    <location>
        <begin position="83"/>
        <end position="113"/>
    </location>
</feature>
<evidence type="ECO:0000259" key="11">
    <source>
        <dbReference type="PROSITE" id="PS51918"/>
    </source>
</evidence>
<keyword evidence="5" id="KW-0479">Metal-binding</keyword>
<dbReference type="InterPro" id="IPR034457">
    <property type="entry name" value="Organic_radical-activating"/>
</dbReference>
<evidence type="ECO:0000259" key="10">
    <source>
        <dbReference type="PROSITE" id="PS51379"/>
    </source>
</evidence>
<gene>
    <name evidence="12" type="ORF">OCV65_10255</name>
</gene>
<accession>A0ABT2S7Q0</accession>
<dbReference type="InterPro" id="IPR007197">
    <property type="entry name" value="rSAM"/>
</dbReference>
<dbReference type="InterPro" id="IPR017896">
    <property type="entry name" value="4Fe4S_Fe-S-bd"/>
</dbReference>
<dbReference type="PANTHER" id="PTHR30352">
    <property type="entry name" value="PYRUVATE FORMATE-LYASE-ACTIVATING ENZYME"/>
    <property type="match status" value="1"/>
</dbReference>
<reference evidence="12 13" key="1">
    <citation type="journal article" date="2021" name="ISME Commun">
        <title>Automated analysis of genomic sequences facilitates high-throughput and comprehensive description of bacteria.</title>
        <authorList>
            <person name="Hitch T.C.A."/>
        </authorList>
    </citation>
    <scope>NUCLEOTIDE SEQUENCE [LARGE SCALE GENOMIC DNA]</scope>
    <source>
        <strain evidence="12 13">Sanger_02</strain>
    </source>
</reference>
<evidence type="ECO:0000313" key="12">
    <source>
        <dbReference type="EMBL" id="MCU6700609.1"/>
    </source>
</evidence>
<keyword evidence="4" id="KW-0949">S-adenosyl-L-methionine</keyword>
<proteinExistence type="inferred from homology"/>
<evidence type="ECO:0000256" key="3">
    <source>
        <dbReference type="ARBA" id="ARBA00022485"/>
    </source>
</evidence>
<dbReference type="PROSITE" id="PS01087">
    <property type="entry name" value="RADICAL_ACTIVATING"/>
    <property type="match status" value="1"/>
</dbReference>
<dbReference type="SUPFAM" id="SSF102114">
    <property type="entry name" value="Radical SAM enzymes"/>
    <property type="match status" value="1"/>
</dbReference>
<dbReference type="SFLD" id="SFLDG01118">
    <property type="entry name" value="activating_enzymes__group_2"/>
    <property type="match status" value="1"/>
</dbReference>
<keyword evidence="7" id="KW-0408">Iron</keyword>
<dbReference type="Pfam" id="PF04055">
    <property type="entry name" value="Radical_SAM"/>
    <property type="match status" value="1"/>
</dbReference>
<dbReference type="SFLD" id="SFLDG01066">
    <property type="entry name" value="organic_radical-activating_enz"/>
    <property type="match status" value="1"/>
</dbReference>
<dbReference type="SUPFAM" id="SSF54862">
    <property type="entry name" value="4Fe-4S ferredoxins"/>
    <property type="match status" value="1"/>
</dbReference>
<sequence>MEQLTGNVFNIQRYTIHDGPGLRTELFLKGCPLRCKWCSNPESWRLHSEPGIYQSKCISKDLCGGCVDVCPEGDIFTFSEDEHKLTGIDRTRCSKCMKCYEECPSDAIKLWGKHMTVEECMDVIRRDKGYYDRSGGGVTVSGGDPLVQSDFVAALFKQCKEEGFQTCLESTFYSKWEEAEKILPYTDIIISDLKHMDTKIHKKWTGVHNERILENLKRITDDNREFILRIPVIPGINDDKKNIEASADFILNELQGRIRVLQLLSFMRLGEEKYASLNMPYQMDFIDLDRESFTAHVNEIADYFNSRGIHCVVGTKEKE</sequence>
<evidence type="ECO:0000256" key="4">
    <source>
        <dbReference type="ARBA" id="ARBA00022691"/>
    </source>
</evidence>
<evidence type="ECO:0000313" key="13">
    <source>
        <dbReference type="Proteomes" id="UP001207605"/>
    </source>
</evidence>
<dbReference type="InterPro" id="IPR017900">
    <property type="entry name" value="4Fe4S_Fe_S_CS"/>
</dbReference>
<comment type="cofactor">
    <cofactor evidence="1">
        <name>[4Fe-4S] cluster</name>
        <dbReference type="ChEBI" id="CHEBI:49883"/>
    </cofactor>
</comment>
<protein>
    <submittedName>
        <fullName evidence="12">Glycyl-radical enzyme activating protein</fullName>
    </submittedName>
</protein>
<evidence type="ECO:0000256" key="7">
    <source>
        <dbReference type="ARBA" id="ARBA00023004"/>
    </source>
</evidence>
<dbReference type="InterPro" id="IPR001989">
    <property type="entry name" value="Radical_activat_CS"/>
</dbReference>
<comment type="similarity">
    <text evidence="2">Belongs to the organic radical-activating enzymes family.</text>
</comment>
<feature type="domain" description="Radical SAM core" evidence="11">
    <location>
        <begin position="17"/>
        <end position="305"/>
    </location>
</feature>
<dbReference type="NCBIfam" id="TIGR02494">
    <property type="entry name" value="PFLE_PFLC"/>
    <property type="match status" value="1"/>
</dbReference>
<keyword evidence="13" id="KW-1185">Reference proteome</keyword>
<dbReference type="InterPro" id="IPR058240">
    <property type="entry name" value="rSAM_sf"/>
</dbReference>
<dbReference type="Pfam" id="PF13353">
    <property type="entry name" value="Fer4_12"/>
    <property type="match status" value="1"/>
</dbReference>
<dbReference type="Gene3D" id="3.20.20.70">
    <property type="entry name" value="Aldolase class I"/>
    <property type="match status" value="1"/>
</dbReference>
<evidence type="ECO:0000256" key="6">
    <source>
        <dbReference type="ARBA" id="ARBA00023002"/>
    </source>
</evidence>
<dbReference type="Proteomes" id="UP001207605">
    <property type="component" value="Unassembled WGS sequence"/>
</dbReference>
<name>A0ABT2S7Q0_9FIRM</name>
<keyword evidence="3" id="KW-0004">4Fe-4S</keyword>
<feature type="domain" description="4Fe-4S ferredoxin-type" evidence="10">
    <location>
        <begin position="48"/>
        <end position="81"/>
    </location>
</feature>
<dbReference type="CDD" id="cd01335">
    <property type="entry name" value="Radical_SAM"/>
    <property type="match status" value="1"/>
</dbReference>